<dbReference type="GO" id="GO:0016747">
    <property type="term" value="F:acyltransferase activity, transferring groups other than amino-acyl groups"/>
    <property type="evidence" value="ECO:0007669"/>
    <property type="project" value="InterPro"/>
</dbReference>
<dbReference type="InterPro" id="IPR053144">
    <property type="entry name" value="Acetyltransferase_Butenolide"/>
</dbReference>
<proteinExistence type="predicted"/>
<accession>A0A7D4UK08</accession>
<reference evidence="2 3" key="1">
    <citation type="submission" date="2020-05" db="EMBL/GenBank/DDBJ databases">
        <title>Mucilaginibacter mali sp. nov.</title>
        <authorList>
            <person name="Kim H.S."/>
            <person name="Lee K.C."/>
            <person name="Suh M.K."/>
            <person name="Kim J.-S."/>
            <person name="Han K.-I."/>
            <person name="Eom M.K."/>
            <person name="Shin Y.K."/>
            <person name="Lee J.-S."/>
        </authorList>
    </citation>
    <scope>NUCLEOTIDE SEQUENCE [LARGE SCALE GENOMIC DNA]</scope>
    <source>
        <strain evidence="2 3">G2-14</strain>
    </source>
</reference>
<dbReference type="Proteomes" id="UP000505355">
    <property type="component" value="Chromosome"/>
</dbReference>
<evidence type="ECO:0000259" key="1">
    <source>
        <dbReference type="PROSITE" id="PS51186"/>
    </source>
</evidence>
<dbReference type="CDD" id="cd04301">
    <property type="entry name" value="NAT_SF"/>
    <property type="match status" value="1"/>
</dbReference>
<keyword evidence="3" id="KW-1185">Reference proteome</keyword>
<dbReference type="InterPro" id="IPR000182">
    <property type="entry name" value="GNAT_dom"/>
</dbReference>
<dbReference type="KEGG" id="mmab:HQ865_08765"/>
<dbReference type="Gene3D" id="3.40.630.30">
    <property type="match status" value="1"/>
</dbReference>
<dbReference type="InterPro" id="IPR016181">
    <property type="entry name" value="Acyl_CoA_acyltransferase"/>
</dbReference>
<dbReference type="AlphaFoldDB" id="A0A7D4UK08"/>
<evidence type="ECO:0000313" key="3">
    <source>
        <dbReference type="Proteomes" id="UP000505355"/>
    </source>
</evidence>
<dbReference type="PANTHER" id="PTHR43233:SF1">
    <property type="entry name" value="FAMILY N-ACETYLTRANSFERASE, PUTATIVE (AFU_ORTHOLOGUE AFUA_6G03350)-RELATED"/>
    <property type="match status" value="1"/>
</dbReference>
<gene>
    <name evidence="2" type="ORF">HQ865_08765</name>
</gene>
<evidence type="ECO:0000313" key="2">
    <source>
        <dbReference type="EMBL" id="QKJ29842.1"/>
    </source>
</evidence>
<dbReference type="RefSeq" id="WP_173414533.1">
    <property type="nucleotide sequence ID" value="NZ_CP054139.1"/>
</dbReference>
<dbReference type="PROSITE" id="PS51186">
    <property type="entry name" value="GNAT"/>
    <property type="match status" value="1"/>
</dbReference>
<name>A0A7D4UK08_9SPHI</name>
<feature type="domain" description="N-acetyltransferase" evidence="1">
    <location>
        <begin position="11"/>
        <end position="149"/>
    </location>
</feature>
<keyword evidence="2" id="KW-0808">Transferase</keyword>
<organism evidence="2 3">
    <name type="scientific">Mucilaginibacter mali</name>
    <dbReference type="NCBI Taxonomy" id="2740462"/>
    <lineage>
        <taxon>Bacteria</taxon>
        <taxon>Pseudomonadati</taxon>
        <taxon>Bacteroidota</taxon>
        <taxon>Sphingobacteriia</taxon>
        <taxon>Sphingobacteriales</taxon>
        <taxon>Sphingobacteriaceae</taxon>
        <taxon>Mucilaginibacter</taxon>
    </lineage>
</organism>
<dbReference type="Pfam" id="PF13508">
    <property type="entry name" value="Acetyltransf_7"/>
    <property type="match status" value="1"/>
</dbReference>
<dbReference type="PANTHER" id="PTHR43233">
    <property type="entry name" value="FAMILY N-ACETYLTRANSFERASE, PUTATIVE (AFU_ORTHOLOGUE AFUA_6G03350)-RELATED"/>
    <property type="match status" value="1"/>
</dbReference>
<dbReference type="EMBL" id="CP054139">
    <property type="protein sequence ID" value="QKJ29842.1"/>
    <property type="molecule type" value="Genomic_DNA"/>
</dbReference>
<protein>
    <submittedName>
        <fullName evidence="2">GNAT family N-acetyltransferase</fullName>
    </submittedName>
</protein>
<sequence length="149" mass="17099">MDATELTAKGFHISTDNSLLDFDTICNFLQNDSYWAKGIPPERLRLSIDNALCFGIYDVKKQIGFARVITDKATFAYIADVFVLDEYRGMGLSKWLMQTIMAHPDLQGLRRWSLATADAHGLYEQFGFTVISKPERWMEIFSPYLTQQN</sequence>
<dbReference type="SUPFAM" id="SSF55729">
    <property type="entry name" value="Acyl-CoA N-acyltransferases (Nat)"/>
    <property type="match status" value="1"/>
</dbReference>